<protein>
    <recommendedName>
        <fullName evidence="2">Chorein N-terminal domain-containing protein</fullName>
    </recommendedName>
</protein>
<dbReference type="Pfam" id="PF12624">
    <property type="entry name" value="VPS13_N"/>
    <property type="match status" value="1"/>
</dbReference>
<dbReference type="PANTHER" id="PTHR16166">
    <property type="entry name" value="VACUOLAR PROTEIN SORTING-ASSOCIATED PROTEIN VPS13"/>
    <property type="match status" value="1"/>
</dbReference>
<dbReference type="AlphaFoldDB" id="A0A814BF50"/>
<evidence type="ECO:0000313" key="5">
    <source>
        <dbReference type="Proteomes" id="UP000663832"/>
    </source>
</evidence>
<dbReference type="PANTHER" id="PTHR16166:SF146">
    <property type="entry name" value="VACUOLAR PROTEIN SORTING-ASSOCIATED PROTEIN 13A-LIKE ISOFORM X1"/>
    <property type="match status" value="1"/>
</dbReference>
<keyword evidence="1" id="KW-0813">Transport</keyword>
<reference evidence="3" key="1">
    <citation type="submission" date="2021-02" db="EMBL/GenBank/DDBJ databases">
        <authorList>
            <person name="Nowell W R."/>
        </authorList>
    </citation>
    <scope>NUCLEOTIDE SEQUENCE</scope>
</reference>
<keyword evidence="5" id="KW-1185">Reference proteome</keyword>
<dbReference type="EMBL" id="CAJNOM010000051">
    <property type="protein sequence ID" value="CAF0925824.1"/>
    <property type="molecule type" value="Genomic_DNA"/>
</dbReference>
<dbReference type="GO" id="GO:0006623">
    <property type="term" value="P:protein targeting to vacuole"/>
    <property type="evidence" value="ECO:0007669"/>
    <property type="project" value="TreeGrafter"/>
</dbReference>
<dbReference type="GO" id="GO:0045053">
    <property type="term" value="P:protein retention in Golgi apparatus"/>
    <property type="evidence" value="ECO:0007669"/>
    <property type="project" value="TreeGrafter"/>
</dbReference>
<dbReference type="InterPro" id="IPR026854">
    <property type="entry name" value="VPS13_N"/>
</dbReference>
<organism evidence="3 5">
    <name type="scientific">Adineta steineri</name>
    <dbReference type="NCBI Taxonomy" id="433720"/>
    <lineage>
        <taxon>Eukaryota</taxon>
        <taxon>Metazoa</taxon>
        <taxon>Spiralia</taxon>
        <taxon>Gnathifera</taxon>
        <taxon>Rotifera</taxon>
        <taxon>Eurotatoria</taxon>
        <taxon>Bdelloidea</taxon>
        <taxon>Adinetida</taxon>
        <taxon>Adinetidae</taxon>
        <taxon>Adineta</taxon>
    </lineage>
</organism>
<dbReference type="Proteomes" id="UP000663877">
    <property type="component" value="Unassembled WGS sequence"/>
</dbReference>
<evidence type="ECO:0000313" key="4">
    <source>
        <dbReference type="EMBL" id="CAF0991527.1"/>
    </source>
</evidence>
<dbReference type="InterPro" id="IPR026847">
    <property type="entry name" value="VPS13"/>
</dbReference>
<accession>A0A814BF50</accession>
<proteinExistence type="predicted"/>
<name>A0A814BF50_9BILA</name>
<dbReference type="EMBL" id="CAJNOI010000068">
    <property type="protein sequence ID" value="CAF0991527.1"/>
    <property type="molecule type" value="Genomic_DNA"/>
</dbReference>
<evidence type="ECO:0000256" key="1">
    <source>
        <dbReference type="ARBA" id="ARBA00022448"/>
    </source>
</evidence>
<evidence type="ECO:0000313" key="3">
    <source>
        <dbReference type="EMBL" id="CAF0925824.1"/>
    </source>
</evidence>
<sequence>MVLKNLVRYIINKYLKDYIEQLDYEKLKLDLKNGHVCLEKLHLKPEALVDLSLPVTVAVGYLEKLILTISWTNLYNNPTKVFIDGLYMLIVPKNEVRRDFTEYYDDKMQRVQRKVDNLRKAISNNKKLDEKETTFMERMRLQIMQNLEITIHNLHISYETISTTKLGHPFSFGLTIHHLEMITTTNNRLIGKIKENSAIVFKMKEMHALSLYWNTECKSRIDMPFDDVVKDLKSKITTNIHETKTDEMNYILHPVNLTIDLLMILQPGDFNFERPAYDIDIQIEHLNLTIDPKQFSDLLDFIKFQNYTKLYDRCQEYRELKTQEVLDVNILTIEQKERIRYLESKLDVFNLAYIYHNIEIETNPTLITNHNRHHHHRLKTNRIVTPTNTTNNNNHHHKWWHSWWKTKSHSKEGERRKSSTSESITTHEDFSIEDSPNIDIKVKVNNLVLNLSLPQTNNQSQLTDNDILCPIKITDARIGFKRRAISSNISFIIDIQSFSLFGMQTDKQQARPLLVTENFKSFLPLIHSELEFSPMDKKSDYRLYLVIEPLKITYDAPTINQIVECFNPNDDNHSSTLSQIKRRTNEEMEHDLSQEKVFDMTIQLKGISLVLPQNGVSYMCSSIVHIDFNSLILKSCLGDNTLLSQEEIQRFRFYTKYKLQLHDLRITYAQSDEQQLHIIRQIPLLDIDFYKCIYSNDADLTDWHIAARIAKIDQIVLSKTLLIKLMHHLKSVPLFYSNMIETLHRINLYFTIFPPHITMEIDLSIQRCFLLFSQFHTSIITGKIFITPFLVTSISWIIKDIYCHLSKARDKKNMIITLNNLIMSRHTTSIIKQQ</sequence>
<evidence type="ECO:0000259" key="2">
    <source>
        <dbReference type="Pfam" id="PF12624"/>
    </source>
</evidence>
<feature type="domain" description="Chorein N-terminal" evidence="2">
    <location>
        <begin position="2"/>
        <end position="322"/>
    </location>
</feature>
<dbReference type="OrthoDB" id="428159at2759"/>
<gene>
    <name evidence="4" type="ORF">BJG266_LOCUS15422</name>
    <name evidence="3" type="ORF">QVE165_LOCUS10810</name>
</gene>
<dbReference type="Proteomes" id="UP000663832">
    <property type="component" value="Unassembled WGS sequence"/>
</dbReference>
<comment type="caution">
    <text evidence="3">The sequence shown here is derived from an EMBL/GenBank/DDBJ whole genome shotgun (WGS) entry which is preliminary data.</text>
</comment>